<feature type="transmembrane region" description="Helical" evidence="8">
    <location>
        <begin position="108"/>
        <end position="125"/>
    </location>
</feature>
<keyword evidence="6 8" id="KW-1133">Transmembrane helix</keyword>
<name>A0A0B0EKW9_9BACT</name>
<keyword evidence="8" id="KW-0769">Symport</keyword>
<evidence type="ECO:0000256" key="7">
    <source>
        <dbReference type="ARBA" id="ARBA00023136"/>
    </source>
</evidence>
<evidence type="ECO:0000256" key="5">
    <source>
        <dbReference type="ARBA" id="ARBA00022692"/>
    </source>
</evidence>
<evidence type="ECO:0000313" key="9">
    <source>
        <dbReference type="EMBL" id="KHE91320.1"/>
    </source>
</evidence>
<dbReference type="InterPro" id="IPR001463">
    <property type="entry name" value="Na/Ala_symport"/>
</dbReference>
<feature type="transmembrane region" description="Helical" evidence="8">
    <location>
        <begin position="441"/>
        <end position="466"/>
    </location>
</feature>
<feature type="transmembrane region" description="Helical" evidence="8">
    <location>
        <begin position="531"/>
        <end position="549"/>
    </location>
</feature>
<evidence type="ECO:0000256" key="4">
    <source>
        <dbReference type="ARBA" id="ARBA00022475"/>
    </source>
</evidence>
<dbReference type="AlphaFoldDB" id="A0A0B0EKW9"/>
<dbReference type="PROSITE" id="PS00873">
    <property type="entry name" value="NA_ALANINE_SYMP"/>
    <property type="match status" value="1"/>
</dbReference>
<evidence type="ECO:0000256" key="2">
    <source>
        <dbReference type="ARBA" id="ARBA00009261"/>
    </source>
</evidence>
<feature type="transmembrane region" description="Helical" evidence="8">
    <location>
        <begin position="80"/>
        <end position="102"/>
    </location>
</feature>
<dbReference type="GO" id="GO:0005283">
    <property type="term" value="F:amino acid:sodium symporter activity"/>
    <property type="evidence" value="ECO:0007669"/>
    <property type="project" value="InterPro"/>
</dbReference>
<evidence type="ECO:0000256" key="3">
    <source>
        <dbReference type="ARBA" id="ARBA00022448"/>
    </source>
</evidence>
<keyword evidence="4 8" id="KW-1003">Cell membrane</keyword>
<dbReference type="PRINTS" id="PR00175">
    <property type="entry name" value="NAALASMPORT"/>
</dbReference>
<proteinExistence type="inferred from homology"/>
<protein>
    <submittedName>
        <fullName evidence="9">D-alanine glycine permease</fullName>
    </submittedName>
</protein>
<comment type="caution">
    <text evidence="9">The sequence shown here is derived from an EMBL/GenBank/DDBJ whole genome shotgun (WGS) entry which is preliminary data.</text>
</comment>
<dbReference type="GO" id="GO:0005886">
    <property type="term" value="C:plasma membrane"/>
    <property type="evidence" value="ECO:0007669"/>
    <property type="project" value="UniProtKB-SubCell"/>
</dbReference>
<dbReference type="Pfam" id="PF01235">
    <property type="entry name" value="Na_Ala_symp"/>
    <property type="match status" value="2"/>
</dbReference>
<feature type="transmembrane region" description="Helical" evidence="8">
    <location>
        <begin position="383"/>
        <end position="406"/>
    </location>
</feature>
<dbReference type="Gene3D" id="1.20.1740.10">
    <property type="entry name" value="Amino acid/polyamine transporter I"/>
    <property type="match status" value="1"/>
</dbReference>
<feature type="transmembrane region" description="Helical" evidence="8">
    <location>
        <begin position="321"/>
        <end position="341"/>
    </location>
</feature>
<gene>
    <name evidence="9" type="primary">dagA</name>
    <name evidence="9" type="ORF">SCABRO_03000</name>
</gene>
<keyword evidence="3 8" id="KW-0813">Transport</keyword>
<evidence type="ECO:0000256" key="6">
    <source>
        <dbReference type="ARBA" id="ARBA00022989"/>
    </source>
</evidence>
<comment type="similarity">
    <text evidence="2 8">Belongs to the alanine or glycine:cation symporter (AGCS) (TC 2.A.25) family.</text>
</comment>
<feature type="transmembrane region" description="Helical" evidence="8">
    <location>
        <begin position="23"/>
        <end position="45"/>
    </location>
</feature>
<evidence type="ECO:0000256" key="8">
    <source>
        <dbReference type="RuleBase" id="RU363064"/>
    </source>
</evidence>
<keyword evidence="5 8" id="KW-0812">Transmembrane</keyword>
<reference evidence="9 10" key="1">
    <citation type="submission" date="2014-10" db="EMBL/GenBank/DDBJ databases">
        <title>Draft genome of anammox bacterium scalindua brodae, obtained using differential coverage binning of sequence data from two enrichment reactors.</title>
        <authorList>
            <person name="Speth D.R."/>
            <person name="Russ L."/>
            <person name="Kartal B."/>
            <person name="Op den Camp H.J."/>
            <person name="Dutilh B.E."/>
            <person name="Jetten M.S."/>
        </authorList>
    </citation>
    <scope>NUCLEOTIDE SEQUENCE [LARGE SCALE GENOMIC DNA]</scope>
    <source>
        <strain evidence="9">RU1</strain>
    </source>
</reference>
<sequence length="590" mass="63657">MNVNLPLMNFSALDEVTSLLGKIAGYIWSMPLVILLVGSGVYFSIRLVFPQFRRIGHGIAVAKGKYDNPDDPGDITHFQALCAALSATVGVGNIAGVAIALHAGGPGAIFWMWIAALFGMVTKYAECTLAQKYRVIHSDGSISGGPMYYIEKGMGSRFKWLAIIFASCGLIATFGGGNMVQSNSMVIAFTDQFATQKFYNDTPLSKLNNGKETSQTEDTEFIIKTSNGKTIGIDISRVKTVSDFLNAINDHQENMSQTVMAEIATDNNSIEFTDLTEGKHEFTLTSPDGGKLIKNLGFVNDDGNINTFSNGKISTVIPERLLLKAVLGVAISLIVGMVIIGGIKRIGKVASRLVPVMSSIYIAGALFIIFWNYDRILDSFYLIFKHAFTPTAATGGFAGATVLYAITWGVRRAAFSNEAGLGSAPIAHATAKTKEPVREGLVAMMGPLIDTLIICTMTALVIIISGEWTGNADSSVLTKNAFNAGIPYFGGVIVAVGLILFAISTAISWSYYGDRCAEYLFGSRAILPYRWIYVVALFVGAVVRLEFVWNFSDITLGLMALPNLIAIISLSGVVVSLTKDYFSRKHVRTN</sequence>
<dbReference type="PANTHER" id="PTHR30330">
    <property type="entry name" value="AGSS FAMILY TRANSPORTER, SODIUM-ALANINE"/>
    <property type="match status" value="1"/>
</dbReference>
<feature type="transmembrane region" description="Helical" evidence="8">
    <location>
        <begin position="353"/>
        <end position="371"/>
    </location>
</feature>
<dbReference type="EMBL" id="JRYO01000213">
    <property type="protein sequence ID" value="KHE91320.1"/>
    <property type="molecule type" value="Genomic_DNA"/>
</dbReference>
<dbReference type="eggNOG" id="COG1115">
    <property type="taxonomic scope" value="Bacteria"/>
</dbReference>
<feature type="transmembrane region" description="Helical" evidence="8">
    <location>
        <begin position="486"/>
        <end position="511"/>
    </location>
</feature>
<dbReference type="PATRIC" id="fig|237368.3.peg.3246"/>
<accession>A0A0B0EKW9</accession>
<comment type="subcellular location">
    <subcellularLocation>
        <location evidence="1 8">Cell membrane</location>
        <topology evidence="1 8">Multi-pass membrane protein</topology>
    </subcellularLocation>
</comment>
<feature type="transmembrane region" description="Helical" evidence="8">
    <location>
        <begin position="160"/>
        <end position="180"/>
    </location>
</feature>
<evidence type="ECO:0000313" key="10">
    <source>
        <dbReference type="Proteomes" id="UP000030652"/>
    </source>
</evidence>
<evidence type="ECO:0000256" key="1">
    <source>
        <dbReference type="ARBA" id="ARBA00004651"/>
    </source>
</evidence>
<feature type="transmembrane region" description="Helical" evidence="8">
    <location>
        <begin position="555"/>
        <end position="578"/>
    </location>
</feature>
<dbReference type="Proteomes" id="UP000030652">
    <property type="component" value="Unassembled WGS sequence"/>
</dbReference>
<dbReference type="NCBIfam" id="TIGR00835">
    <property type="entry name" value="agcS"/>
    <property type="match status" value="1"/>
</dbReference>
<organism evidence="9 10">
    <name type="scientific">Candidatus Scalindua brodae</name>
    <dbReference type="NCBI Taxonomy" id="237368"/>
    <lineage>
        <taxon>Bacteria</taxon>
        <taxon>Pseudomonadati</taxon>
        <taxon>Planctomycetota</taxon>
        <taxon>Candidatus Brocadiia</taxon>
        <taxon>Candidatus Brocadiales</taxon>
        <taxon>Candidatus Scalinduaceae</taxon>
        <taxon>Candidatus Scalindua</taxon>
    </lineage>
</organism>
<dbReference type="PANTHER" id="PTHR30330:SF3">
    <property type="entry name" value="TRANSCRIPTIONAL REGULATOR, LRP FAMILY"/>
    <property type="match status" value="1"/>
</dbReference>
<keyword evidence="7 8" id="KW-0472">Membrane</keyword>